<keyword evidence="3" id="KW-1185">Reference proteome</keyword>
<feature type="region of interest" description="Disordered" evidence="1">
    <location>
        <begin position="81"/>
        <end position="122"/>
    </location>
</feature>
<feature type="region of interest" description="Disordered" evidence="1">
    <location>
        <begin position="1"/>
        <end position="31"/>
    </location>
</feature>
<evidence type="ECO:0000313" key="3">
    <source>
        <dbReference type="Proteomes" id="UP000035740"/>
    </source>
</evidence>
<feature type="compositionally biased region" description="Basic and acidic residues" evidence="1">
    <location>
        <begin position="85"/>
        <end position="108"/>
    </location>
</feature>
<evidence type="ECO:0000256" key="1">
    <source>
        <dbReference type="SAM" id="MobiDB-lite"/>
    </source>
</evidence>
<feature type="non-terminal residue" evidence="2">
    <location>
        <position position="1"/>
    </location>
</feature>
<accession>A0A0J8B2K1</accession>
<protein>
    <submittedName>
        <fullName evidence="2">Uncharacterized protein</fullName>
    </submittedName>
</protein>
<reference evidence="2 3" key="1">
    <citation type="journal article" date="2014" name="Nature">
        <title>The genome of the recently domesticated crop plant sugar beet (Beta vulgaris).</title>
        <authorList>
            <person name="Dohm J.C."/>
            <person name="Minoche A.E."/>
            <person name="Holtgrawe D."/>
            <person name="Capella-Gutierrez S."/>
            <person name="Zakrzewski F."/>
            <person name="Tafer H."/>
            <person name="Rupp O."/>
            <person name="Sorensen T.R."/>
            <person name="Stracke R."/>
            <person name="Reinhardt R."/>
            <person name="Goesmann A."/>
            <person name="Kraft T."/>
            <person name="Schulz B."/>
            <person name="Stadler P.F."/>
            <person name="Schmidt T."/>
            <person name="Gabaldon T."/>
            <person name="Lehrach H."/>
            <person name="Weisshaar B."/>
            <person name="Himmelbauer H."/>
        </authorList>
    </citation>
    <scope>NUCLEOTIDE SEQUENCE [LARGE SCALE GENOMIC DNA]</scope>
    <source>
        <tissue evidence="2">Taproot</tissue>
    </source>
</reference>
<dbReference type="AlphaFoldDB" id="A0A0J8B2K1"/>
<name>A0A0J8B2K1_BETVV</name>
<dbReference type="Gramene" id="KMS94088">
    <property type="protein sequence ID" value="KMS94088"/>
    <property type="gene ID" value="BVRB_024920"/>
</dbReference>
<evidence type="ECO:0000313" key="2">
    <source>
        <dbReference type="EMBL" id="KMS94088.1"/>
    </source>
</evidence>
<dbReference type="EMBL" id="KQ096290">
    <property type="protein sequence ID" value="KMS94088.1"/>
    <property type="molecule type" value="Genomic_DNA"/>
</dbReference>
<gene>
    <name evidence="2" type="ORF">BVRB_024920</name>
</gene>
<proteinExistence type="predicted"/>
<dbReference type="Proteomes" id="UP000035740">
    <property type="component" value="Unassembled WGS sequence"/>
</dbReference>
<organism evidence="2 3">
    <name type="scientific">Beta vulgaris subsp. vulgaris</name>
    <name type="common">Beet</name>
    <dbReference type="NCBI Taxonomy" id="3555"/>
    <lineage>
        <taxon>Eukaryota</taxon>
        <taxon>Viridiplantae</taxon>
        <taxon>Streptophyta</taxon>
        <taxon>Embryophyta</taxon>
        <taxon>Tracheophyta</taxon>
        <taxon>Spermatophyta</taxon>
        <taxon>Magnoliopsida</taxon>
        <taxon>eudicotyledons</taxon>
        <taxon>Gunneridae</taxon>
        <taxon>Pentapetalae</taxon>
        <taxon>Caryophyllales</taxon>
        <taxon>Chenopodiaceae</taxon>
        <taxon>Betoideae</taxon>
        <taxon>Beta</taxon>
    </lineage>
</organism>
<sequence>PVDTAAIGGPVPADDMSLSAPPSSCKKPVFADKSNRPREIVKATKIISAADQENAAPRTFGKRSRAVLEANLKWSSILTSDPFDDIAKKDPEPELKRKSARKPAKEKTSPVAATRRSTRSGR</sequence>